<dbReference type="KEGG" id="pavi:110747395"/>
<reference evidence="3" key="1">
    <citation type="submission" date="2025-08" db="UniProtKB">
        <authorList>
            <consortium name="RefSeq"/>
        </authorList>
    </citation>
    <scope>IDENTIFICATION</scope>
</reference>
<dbReference type="RefSeq" id="XP_021803273.1">
    <property type="nucleotide sequence ID" value="XM_021947581.1"/>
</dbReference>
<dbReference type="GeneID" id="110747395"/>
<feature type="domain" description="Reverse transcriptase" evidence="1">
    <location>
        <begin position="335"/>
        <end position="471"/>
    </location>
</feature>
<dbReference type="Gene3D" id="3.60.10.10">
    <property type="entry name" value="Endonuclease/exonuclease/phosphatase"/>
    <property type="match status" value="1"/>
</dbReference>
<protein>
    <submittedName>
        <fullName evidence="3">Uncharacterized protein LOC110747395</fullName>
    </submittedName>
</protein>
<dbReference type="InterPro" id="IPR000477">
    <property type="entry name" value="RT_dom"/>
</dbReference>
<dbReference type="PANTHER" id="PTHR33116:SF86">
    <property type="entry name" value="REVERSE TRANSCRIPTASE DOMAIN-CONTAINING PROTEIN"/>
    <property type="match status" value="1"/>
</dbReference>
<proteinExistence type="predicted"/>
<dbReference type="Proteomes" id="UP000515124">
    <property type="component" value="Unplaced"/>
</dbReference>
<organism evidence="2 3">
    <name type="scientific">Prunus avium</name>
    <name type="common">Cherry</name>
    <name type="synonym">Cerasus avium</name>
    <dbReference type="NCBI Taxonomy" id="42229"/>
    <lineage>
        <taxon>Eukaryota</taxon>
        <taxon>Viridiplantae</taxon>
        <taxon>Streptophyta</taxon>
        <taxon>Embryophyta</taxon>
        <taxon>Tracheophyta</taxon>
        <taxon>Spermatophyta</taxon>
        <taxon>Magnoliopsida</taxon>
        <taxon>eudicotyledons</taxon>
        <taxon>Gunneridae</taxon>
        <taxon>Pentapetalae</taxon>
        <taxon>rosids</taxon>
        <taxon>fabids</taxon>
        <taxon>Rosales</taxon>
        <taxon>Rosaceae</taxon>
        <taxon>Amygdaloideae</taxon>
        <taxon>Amygdaleae</taxon>
        <taxon>Prunus</taxon>
    </lineage>
</organism>
<gene>
    <name evidence="3" type="primary">LOC110747395</name>
</gene>
<dbReference type="AlphaFoldDB" id="A0A6P5RN16"/>
<dbReference type="InterPro" id="IPR036691">
    <property type="entry name" value="Endo/exonu/phosph_ase_sf"/>
</dbReference>
<accession>A0A6P5RN16</accession>
<dbReference type="Pfam" id="PF00078">
    <property type="entry name" value="RVT_1"/>
    <property type="match status" value="1"/>
</dbReference>
<evidence type="ECO:0000313" key="2">
    <source>
        <dbReference type="Proteomes" id="UP000515124"/>
    </source>
</evidence>
<dbReference type="SUPFAM" id="SSF56219">
    <property type="entry name" value="DNase I-like"/>
    <property type="match status" value="1"/>
</dbReference>
<dbReference type="PANTHER" id="PTHR33116">
    <property type="entry name" value="REVERSE TRANSCRIPTASE ZINC-BINDING DOMAIN-CONTAINING PROTEIN-RELATED-RELATED"/>
    <property type="match status" value="1"/>
</dbReference>
<name>A0A6P5RN16_PRUAV</name>
<sequence length="813" mass="93228">MGYGTSFHASWIYGTPCCEDKDICWTWLTTSISSNNLPWLCIGDFNEILWAFEKQDGRAFYPTQRRHLSDFMNTNELLDLGFQGQAYTWCGKRTNGVLIREWLDRELINILWQERWPCTFLTHLPMLGSDQCPLLVALESAKPATRRPFKFEAFWAWDPDCKGVVARSWIGSHILNCNSSSSWGTNLRRCSRDLKAWSRIKFSNSKKQTEVLLTELDMLQCNWAANCSRINQIGFELSTLWKREALFWKQRSKIKWLKEGDSNTAFFHNYRGMTFLPLFSPVISAEMNDTLCYPITEEEVKDAAFQMGALRAPGPDGFPVVFYHNFWGIIGEDVSQFKPISLCNYSYKIISKILANRLQPLLGNFISPQQCAFIPGRQIQDNIFMAHEAFHSLKIRRKTKIFEMGLKLDMNKAFDRIEWDFVAAVLEKLGFAGDWISLVMRCITSVEFAVIVNGSPGISFKPTRGIRQGDPPLSATEHNCRVLDRILNCYCRASGQLVNFEKSNIFFIPNTPNDLRDQLCGILRMTDTDDPGRYLGLPTMWGRSKKDALSFVKDRLLCKVQGWKQGLLSQAGRETLIKSVALAIPTYPMSIFLFPKGFCSELDGILANFWWGHTGDKNKIHWISWRALGMPKHEGGMGFRNLHDFNLALLAKQCWRLLTEPDSFWAKVIKSRYFPNCDFLLAPKGARASWAWSSLLAGRDLILRGARWQILDGSRVHLWTDKWLPCVANPILRPTDGSTTDDTMMVSTIINPISMQWNLSSIRDAISDRDLEKILTLPLGDGSESDRVIWPLEPQLFCEIRLPPYSYQQLLQC</sequence>
<evidence type="ECO:0000259" key="1">
    <source>
        <dbReference type="Pfam" id="PF00078"/>
    </source>
</evidence>
<dbReference type="CDD" id="cd01650">
    <property type="entry name" value="RT_nLTR_like"/>
    <property type="match status" value="1"/>
</dbReference>
<keyword evidence="2" id="KW-1185">Reference proteome</keyword>
<evidence type="ECO:0000313" key="3">
    <source>
        <dbReference type="RefSeq" id="XP_021803273.1"/>
    </source>
</evidence>